<feature type="domain" description="BTB" evidence="3">
    <location>
        <begin position="20"/>
        <end position="71"/>
    </location>
</feature>
<dbReference type="OrthoDB" id="10249567at2759"/>
<dbReference type="GO" id="GO:0005516">
    <property type="term" value="F:calmodulin binding"/>
    <property type="evidence" value="ECO:0007669"/>
    <property type="project" value="UniProtKB-ARBA"/>
</dbReference>
<dbReference type="Gene3D" id="3.30.710.10">
    <property type="entry name" value="Potassium Channel Kv1.1, Chain A"/>
    <property type="match status" value="1"/>
</dbReference>
<dbReference type="HOGENOM" id="CLU_004253_9_3_1"/>
<dbReference type="Proteomes" id="UP000000305">
    <property type="component" value="Unassembled WGS sequence"/>
</dbReference>
<dbReference type="GO" id="GO:0009751">
    <property type="term" value="P:response to salicylic acid"/>
    <property type="evidence" value="ECO:0007669"/>
    <property type="project" value="UniProtKB-ARBA"/>
</dbReference>
<evidence type="ECO:0000256" key="1">
    <source>
        <dbReference type="ARBA" id="ARBA00022723"/>
    </source>
</evidence>
<dbReference type="KEGG" id="dpx:DAPPUDRAFT_105584"/>
<keyword evidence="5" id="KW-1185">Reference proteome</keyword>
<proteinExistence type="predicted"/>
<dbReference type="GO" id="GO:0005737">
    <property type="term" value="C:cytoplasm"/>
    <property type="evidence" value="ECO:0000318"/>
    <property type="project" value="GO_Central"/>
</dbReference>
<name>E9GR58_DAPPU</name>
<keyword evidence="2" id="KW-0732">Signal</keyword>
<dbReference type="GO" id="GO:0030162">
    <property type="term" value="P:regulation of proteolysis"/>
    <property type="evidence" value="ECO:0000318"/>
    <property type="project" value="GO_Central"/>
</dbReference>
<dbReference type="GO" id="GO:0005634">
    <property type="term" value="C:nucleus"/>
    <property type="evidence" value="ECO:0000318"/>
    <property type="project" value="GO_Central"/>
</dbReference>
<dbReference type="eggNOG" id="KOG1987">
    <property type="taxonomic scope" value="Eukaryota"/>
</dbReference>
<dbReference type="PhylomeDB" id="E9GR58"/>
<evidence type="ECO:0000313" key="4">
    <source>
        <dbReference type="EMBL" id="EFX77949.1"/>
    </source>
</evidence>
<accession>E9GR58</accession>
<gene>
    <name evidence="4" type="ORF">DAPPUDRAFT_105584</name>
</gene>
<feature type="signal peptide" evidence="2">
    <location>
        <begin position="1"/>
        <end position="22"/>
    </location>
</feature>
<dbReference type="GO" id="GO:0042542">
    <property type="term" value="P:response to hydrogen peroxide"/>
    <property type="evidence" value="ECO:0007669"/>
    <property type="project" value="UniProtKB-ARBA"/>
</dbReference>
<evidence type="ECO:0000313" key="5">
    <source>
        <dbReference type="Proteomes" id="UP000000305"/>
    </source>
</evidence>
<organism evidence="4 5">
    <name type="scientific">Daphnia pulex</name>
    <name type="common">Water flea</name>
    <dbReference type="NCBI Taxonomy" id="6669"/>
    <lineage>
        <taxon>Eukaryota</taxon>
        <taxon>Metazoa</taxon>
        <taxon>Ecdysozoa</taxon>
        <taxon>Arthropoda</taxon>
        <taxon>Crustacea</taxon>
        <taxon>Branchiopoda</taxon>
        <taxon>Diplostraca</taxon>
        <taxon>Cladocera</taxon>
        <taxon>Anomopoda</taxon>
        <taxon>Daphniidae</taxon>
        <taxon>Daphnia</taxon>
    </lineage>
</organism>
<keyword evidence="1" id="KW-0479">Metal-binding</keyword>
<dbReference type="AlphaFoldDB" id="E9GR58"/>
<protein>
    <recommendedName>
        <fullName evidence="3">BTB domain-containing protein</fullName>
    </recommendedName>
</protein>
<dbReference type="OMA" id="EMGNNQG"/>
<feature type="chain" id="PRO_5003241215" description="BTB domain-containing protein" evidence="2">
    <location>
        <begin position="23"/>
        <end position="163"/>
    </location>
</feature>
<evidence type="ECO:0000259" key="3">
    <source>
        <dbReference type="PROSITE" id="PS50097"/>
    </source>
</evidence>
<dbReference type="Pfam" id="PF00651">
    <property type="entry name" value="BTB"/>
    <property type="match status" value="1"/>
</dbReference>
<dbReference type="FunFam" id="1.25.40.420:FF:000012">
    <property type="entry name" value="BTB/POZ and TAZ domain-containing protein 2"/>
    <property type="match status" value="1"/>
</dbReference>
<dbReference type="Gene3D" id="1.25.40.420">
    <property type="match status" value="1"/>
</dbReference>
<dbReference type="SUPFAM" id="SSF54695">
    <property type="entry name" value="POZ domain"/>
    <property type="match status" value="1"/>
</dbReference>
<dbReference type="InterPro" id="IPR011333">
    <property type="entry name" value="SKP1/BTB/POZ_sf"/>
</dbReference>
<dbReference type="InterPro" id="IPR000210">
    <property type="entry name" value="BTB/POZ_dom"/>
</dbReference>
<dbReference type="EMBL" id="GL732559">
    <property type="protein sequence ID" value="EFX77949.1"/>
    <property type="molecule type" value="Genomic_DNA"/>
</dbReference>
<dbReference type="GO" id="GO:0031625">
    <property type="term" value="F:ubiquitin protein ligase binding"/>
    <property type="evidence" value="ECO:0000318"/>
    <property type="project" value="GO_Central"/>
</dbReference>
<sequence>MTNGVGCRTVCHFFLTTLPVLAAGSPVLAAMFQHNFKEVNVGKVVEIADINSEVFAVVLHFLYTGEVDLKNADAAEVMVAADKYAIDPLKEECASCMSENLTLENVTSYLVLAHLHNVATLQEATSDLIARNAKSICSTEDWMGVIKNYPELAFAVVQRIANF</sequence>
<dbReference type="PANTHER" id="PTHR24413">
    <property type="entry name" value="SPECKLE-TYPE POZ PROTEIN"/>
    <property type="match status" value="1"/>
</dbReference>
<dbReference type="SMART" id="SM00225">
    <property type="entry name" value="BTB"/>
    <property type="match status" value="1"/>
</dbReference>
<dbReference type="PROSITE" id="PS50097">
    <property type="entry name" value="BTB"/>
    <property type="match status" value="1"/>
</dbReference>
<reference evidence="4 5" key="1">
    <citation type="journal article" date="2011" name="Science">
        <title>The ecoresponsive genome of Daphnia pulex.</title>
        <authorList>
            <person name="Colbourne J.K."/>
            <person name="Pfrender M.E."/>
            <person name="Gilbert D."/>
            <person name="Thomas W.K."/>
            <person name="Tucker A."/>
            <person name="Oakley T.H."/>
            <person name="Tokishita S."/>
            <person name="Aerts A."/>
            <person name="Arnold G.J."/>
            <person name="Basu M.K."/>
            <person name="Bauer D.J."/>
            <person name="Caceres C.E."/>
            <person name="Carmel L."/>
            <person name="Casola C."/>
            <person name="Choi J.H."/>
            <person name="Detter J.C."/>
            <person name="Dong Q."/>
            <person name="Dusheyko S."/>
            <person name="Eads B.D."/>
            <person name="Frohlich T."/>
            <person name="Geiler-Samerotte K.A."/>
            <person name="Gerlach D."/>
            <person name="Hatcher P."/>
            <person name="Jogdeo S."/>
            <person name="Krijgsveld J."/>
            <person name="Kriventseva E.V."/>
            <person name="Kultz D."/>
            <person name="Laforsch C."/>
            <person name="Lindquist E."/>
            <person name="Lopez J."/>
            <person name="Manak J.R."/>
            <person name="Muller J."/>
            <person name="Pangilinan J."/>
            <person name="Patwardhan R.P."/>
            <person name="Pitluck S."/>
            <person name="Pritham E.J."/>
            <person name="Rechtsteiner A."/>
            <person name="Rho M."/>
            <person name="Rogozin I.B."/>
            <person name="Sakarya O."/>
            <person name="Salamov A."/>
            <person name="Schaack S."/>
            <person name="Shapiro H."/>
            <person name="Shiga Y."/>
            <person name="Skalitzky C."/>
            <person name="Smith Z."/>
            <person name="Souvorov A."/>
            <person name="Sung W."/>
            <person name="Tang Z."/>
            <person name="Tsuchiya D."/>
            <person name="Tu H."/>
            <person name="Vos H."/>
            <person name="Wang M."/>
            <person name="Wolf Y.I."/>
            <person name="Yamagata H."/>
            <person name="Yamada T."/>
            <person name="Ye Y."/>
            <person name="Shaw J.R."/>
            <person name="Andrews J."/>
            <person name="Crease T.J."/>
            <person name="Tang H."/>
            <person name="Lucas S.M."/>
            <person name="Robertson H.M."/>
            <person name="Bork P."/>
            <person name="Koonin E.V."/>
            <person name="Zdobnov E.M."/>
            <person name="Grigoriev I.V."/>
            <person name="Lynch M."/>
            <person name="Boore J.L."/>
        </authorList>
    </citation>
    <scope>NUCLEOTIDE SEQUENCE [LARGE SCALE GENOMIC DNA]</scope>
</reference>
<dbReference type="InParanoid" id="E9GR58"/>
<evidence type="ECO:0000256" key="2">
    <source>
        <dbReference type="SAM" id="SignalP"/>
    </source>
</evidence>
<dbReference type="GO" id="GO:0046872">
    <property type="term" value="F:metal ion binding"/>
    <property type="evidence" value="ECO:0007669"/>
    <property type="project" value="UniProtKB-KW"/>
</dbReference>
<dbReference type="GO" id="GO:0043161">
    <property type="term" value="P:proteasome-mediated ubiquitin-dependent protein catabolic process"/>
    <property type="evidence" value="ECO:0000318"/>
    <property type="project" value="GO_Central"/>
</dbReference>